<sequence>MIRHSVLTKFKPETDEDLIAALYAQLSALVDRLPGAHGFVGGRSESPEALEKGFMHGFFIDFDSWADLKLYAEHPGHLAIAARLIDSAIGGVDGVLVFDLAA</sequence>
<dbReference type="RefSeq" id="WP_264505981.1">
    <property type="nucleotide sequence ID" value="NZ_JAPDFL010000001.1"/>
</dbReference>
<accession>A0ABT3GZR7</accession>
<dbReference type="EMBL" id="JAPDFL010000001">
    <property type="protein sequence ID" value="MCW1933032.1"/>
    <property type="molecule type" value="Genomic_DNA"/>
</dbReference>
<dbReference type="SUPFAM" id="SSF54909">
    <property type="entry name" value="Dimeric alpha+beta barrel"/>
    <property type="match status" value="1"/>
</dbReference>
<dbReference type="InterPro" id="IPR044662">
    <property type="entry name" value="HS1/DABB1-like"/>
</dbReference>
<comment type="caution">
    <text evidence="3">The sequence shown here is derived from an EMBL/GenBank/DDBJ whole genome shotgun (WGS) entry which is preliminary data.</text>
</comment>
<protein>
    <submittedName>
        <fullName evidence="3">Dabb family protein</fullName>
    </submittedName>
</protein>
<organism evidence="3 4">
    <name type="scientific">Pararhodobacter zhoushanensis</name>
    <dbReference type="NCBI Taxonomy" id="2479545"/>
    <lineage>
        <taxon>Bacteria</taxon>
        <taxon>Pseudomonadati</taxon>
        <taxon>Pseudomonadota</taxon>
        <taxon>Alphaproteobacteria</taxon>
        <taxon>Rhodobacterales</taxon>
        <taxon>Paracoccaceae</taxon>
        <taxon>Pararhodobacter</taxon>
    </lineage>
</organism>
<comment type="subunit">
    <text evidence="1">Homodimer.</text>
</comment>
<keyword evidence="4" id="KW-1185">Reference proteome</keyword>
<dbReference type="PROSITE" id="PS51502">
    <property type="entry name" value="S_R_A_B_BARREL"/>
    <property type="match status" value="1"/>
</dbReference>
<evidence type="ECO:0000313" key="4">
    <source>
        <dbReference type="Proteomes" id="UP001208938"/>
    </source>
</evidence>
<dbReference type="Gene3D" id="3.30.70.100">
    <property type="match status" value="1"/>
</dbReference>
<dbReference type="InterPro" id="IPR011008">
    <property type="entry name" value="Dimeric_a/b-barrel"/>
</dbReference>
<reference evidence="3 4" key="1">
    <citation type="submission" date="2022-10" db="EMBL/GenBank/DDBJ databases">
        <title>Pararhodobacter sp. nov., isolated from marine algae.</title>
        <authorList>
            <person name="Choi B.J."/>
            <person name="Kim J.M."/>
            <person name="Lee J.K."/>
            <person name="Choi D.G."/>
            <person name="Jeon C.O."/>
        </authorList>
    </citation>
    <scope>NUCLEOTIDE SEQUENCE [LARGE SCALE GENOMIC DNA]</scope>
    <source>
        <strain evidence="3 4">ZQ420</strain>
    </source>
</reference>
<proteinExistence type="predicted"/>
<dbReference type="PANTHER" id="PTHR33178:SF10">
    <property type="entry name" value="STRESS-RESPONSE A_B BARREL DOMAIN-CONTAINING PROTEIN"/>
    <property type="match status" value="1"/>
</dbReference>
<dbReference type="PANTHER" id="PTHR33178">
    <property type="match status" value="1"/>
</dbReference>
<dbReference type="SMART" id="SM00886">
    <property type="entry name" value="Dabb"/>
    <property type="match status" value="1"/>
</dbReference>
<feature type="domain" description="Stress-response A/B barrel" evidence="2">
    <location>
        <begin position="2"/>
        <end position="100"/>
    </location>
</feature>
<evidence type="ECO:0000313" key="3">
    <source>
        <dbReference type="EMBL" id="MCW1933032.1"/>
    </source>
</evidence>
<dbReference type="InterPro" id="IPR013097">
    <property type="entry name" value="Dabb"/>
</dbReference>
<dbReference type="Pfam" id="PF07876">
    <property type="entry name" value="Dabb"/>
    <property type="match status" value="1"/>
</dbReference>
<evidence type="ECO:0000259" key="2">
    <source>
        <dbReference type="PROSITE" id="PS51502"/>
    </source>
</evidence>
<gene>
    <name evidence="3" type="ORF">OKW52_12390</name>
</gene>
<dbReference type="Proteomes" id="UP001208938">
    <property type="component" value="Unassembled WGS sequence"/>
</dbReference>
<evidence type="ECO:0000256" key="1">
    <source>
        <dbReference type="ARBA" id="ARBA00011738"/>
    </source>
</evidence>
<name>A0ABT3GZR7_9RHOB</name>